<dbReference type="RefSeq" id="WP_135165677.1">
    <property type="nucleotide sequence ID" value="NZ_SPQS01000014.1"/>
</dbReference>
<evidence type="ECO:0000313" key="1">
    <source>
        <dbReference type="EMBL" id="TFV72339.1"/>
    </source>
</evidence>
<evidence type="ECO:0000313" key="2">
    <source>
        <dbReference type="Proteomes" id="UP000297700"/>
    </source>
</evidence>
<dbReference type="PANTHER" id="PTHR33293:SF1">
    <property type="entry name" value="INSERTION ELEMENT IS1 1 PROTEIN INSB-RELATED"/>
    <property type="match status" value="1"/>
</dbReference>
<dbReference type="InterPro" id="IPR051354">
    <property type="entry name" value="Transposase_27_IS1"/>
</dbReference>
<gene>
    <name evidence="1" type="ORF">E4K64_23775</name>
</gene>
<dbReference type="PANTHER" id="PTHR33293">
    <property type="entry name" value="INSERTION ELEMENT IS1 1 PROTEIN INSB-RELATED"/>
    <property type="match status" value="1"/>
</dbReference>
<proteinExistence type="predicted"/>
<dbReference type="Gene3D" id="3.30.420.10">
    <property type="entry name" value="Ribonuclease H-like superfamily/Ribonuclease H"/>
    <property type="match status" value="1"/>
</dbReference>
<accession>A0A4Y9NWB3</accession>
<dbReference type="InterPro" id="IPR036397">
    <property type="entry name" value="RNaseH_sf"/>
</dbReference>
<reference evidence="1 2" key="1">
    <citation type="submission" date="2019-03" db="EMBL/GenBank/DDBJ databases">
        <title>Bradyrhizobium strains diversity.</title>
        <authorList>
            <person name="Urquiaga M.C.O."/>
            <person name="Hungria M."/>
            <person name="Delamuta J.R.M."/>
            <person name="Klepa M.S."/>
        </authorList>
    </citation>
    <scope>NUCLEOTIDE SEQUENCE [LARGE SCALE GENOMIC DNA]</scope>
    <source>
        <strain evidence="1 2">CNPSo 3426</strain>
    </source>
</reference>
<dbReference type="AlphaFoldDB" id="A0A4Y9NWB3"/>
<dbReference type="EMBL" id="SPQS01000014">
    <property type="protein sequence ID" value="TFV72339.1"/>
    <property type="molecule type" value="Genomic_DNA"/>
</dbReference>
<organism evidence="1 2">
    <name type="scientific">Bradyrhizobium frederickii</name>
    <dbReference type="NCBI Taxonomy" id="2560054"/>
    <lineage>
        <taxon>Bacteria</taxon>
        <taxon>Pseudomonadati</taxon>
        <taxon>Pseudomonadota</taxon>
        <taxon>Alphaproteobacteria</taxon>
        <taxon>Hyphomicrobiales</taxon>
        <taxon>Nitrobacteraceae</taxon>
        <taxon>Bradyrhizobium</taxon>
    </lineage>
</organism>
<dbReference type="GO" id="GO:0003676">
    <property type="term" value="F:nucleic acid binding"/>
    <property type="evidence" value="ECO:0007669"/>
    <property type="project" value="InterPro"/>
</dbReference>
<name>A0A4Y9NWB3_9BRAD</name>
<comment type="caution">
    <text evidence="1">The sequence shown here is derived from an EMBL/GenBank/DDBJ whole genome shotgun (WGS) entry which is preliminary data.</text>
</comment>
<sequence>MNRLPTEKRAQILQMLCEGSSMRSISRVADVSLNTVTKLLADAGNACAAFHDATVRNVKSQRIQCDEIWSFAYAKAKNVASAKAAPIGSGDVWTWTAIDADSKLILTWLVGDRDASAASDFIADLKPRLANRVQLTTDGHKAYLHAVSQEFGPDGVDYGMLVKLYGSDPQPQKRYSPAKLIGIDKDLILGSPDVEHISTSYVERQNLTMRMSMRRFTRLTNAFSKKVENHYHALSLYFVWYNFVRSHKSLKGSTPAMAAGLVSSPLEMADIVTLIDQREGPAKKRGPYKKREISAQIAD</sequence>
<dbReference type="Proteomes" id="UP000297700">
    <property type="component" value="Unassembled WGS sequence"/>
</dbReference>
<protein>
    <submittedName>
        <fullName evidence="1">DDE domain-containing protein</fullName>
    </submittedName>
</protein>